<dbReference type="AlphaFoldDB" id="A0A5B8FXM5"/>
<keyword evidence="3" id="KW-1185">Reference proteome</keyword>
<evidence type="ECO:0000313" key="3">
    <source>
        <dbReference type="Proteomes" id="UP000305888"/>
    </source>
</evidence>
<evidence type="ECO:0008006" key="4">
    <source>
        <dbReference type="Google" id="ProtNLM"/>
    </source>
</evidence>
<dbReference type="KEGG" id="ppru:FDP22_11655"/>
<proteinExistence type="predicted"/>
<evidence type="ECO:0000256" key="1">
    <source>
        <dbReference type="SAM" id="Phobius"/>
    </source>
</evidence>
<keyword evidence="1" id="KW-0472">Membrane</keyword>
<dbReference type="OrthoDB" id="7173339at2"/>
<dbReference type="Proteomes" id="UP000305888">
    <property type="component" value="Chromosome"/>
</dbReference>
<feature type="transmembrane region" description="Helical" evidence="1">
    <location>
        <begin position="27"/>
        <end position="44"/>
    </location>
</feature>
<protein>
    <recommendedName>
        <fullName evidence="4">Tetratricopeptide repeat protein</fullName>
    </recommendedName>
</protein>
<keyword evidence="1" id="KW-1133">Transmembrane helix</keyword>
<reference evidence="2 3" key="1">
    <citation type="submission" date="2019-06" db="EMBL/GenBank/DDBJ databases">
        <title>Genome sequence of Rhodobacteraceae bacterium D4M1.</title>
        <authorList>
            <person name="Cao J."/>
        </authorList>
    </citation>
    <scope>NUCLEOTIDE SEQUENCE [LARGE SCALE GENOMIC DNA]</scope>
    <source>
        <strain evidence="2 3">D4M1</strain>
    </source>
</reference>
<name>A0A5B8FXM5_9RHOB</name>
<sequence>MSDTDSFIDEVSDELRRERLFRLFRKWGPYVIAALVLLVAASAWNEWRKSQETAAAEARGAAIAAALEAKDPEARLTALDAVDGGVAVAFLKAQALAESGKTDAAVAMLDTIIAAGAAGQIYHDAATLKKLSLQRDGLTPEQRIGTLELLVGPDAPFRLVALEMRAVARIEAGDPDGARDDLGAAMADPQASQGLRGRAAALLQAIGGSLDRAG</sequence>
<dbReference type="RefSeq" id="WP_138573141.1">
    <property type="nucleotide sequence ID" value="NZ_CP040818.1"/>
</dbReference>
<gene>
    <name evidence="2" type="ORF">FDP22_11655</name>
</gene>
<organism evidence="2 3">
    <name type="scientific">Paroceanicella profunda</name>
    <dbReference type="NCBI Taxonomy" id="2579971"/>
    <lineage>
        <taxon>Bacteria</taxon>
        <taxon>Pseudomonadati</taxon>
        <taxon>Pseudomonadota</taxon>
        <taxon>Alphaproteobacteria</taxon>
        <taxon>Rhodobacterales</taxon>
        <taxon>Paracoccaceae</taxon>
        <taxon>Paroceanicella</taxon>
    </lineage>
</organism>
<accession>A0A5B8FXM5</accession>
<evidence type="ECO:0000313" key="2">
    <source>
        <dbReference type="EMBL" id="QDL92374.1"/>
    </source>
</evidence>
<dbReference type="EMBL" id="CP040818">
    <property type="protein sequence ID" value="QDL92374.1"/>
    <property type="molecule type" value="Genomic_DNA"/>
</dbReference>
<keyword evidence="1" id="KW-0812">Transmembrane</keyword>